<dbReference type="Pfam" id="PF15892">
    <property type="entry name" value="BNR_4"/>
    <property type="match status" value="1"/>
</dbReference>
<reference evidence="1 2" key="1">
    <citation type="submission" date="2021-04" db="EMBL/GenBank/DDBJ databases">
        <title>Ruania sp. nov., isolated from sandy soil of mangrove forest.</title>
        <authorList>
            <person name="Ge X."/>
            <person name="Huang R."/>
            <person name="Liu W."/>
        </authorList>
    </citation>
    <scope>NUCLEOTIDE SEQUENCE [LARGE SCALE GENOMIC DNA]</scope>
    <source>
        <strain evidence="1 2">N2-46</strain>
    </source>
</reference>
<proteinExistence type="predicted"/>
<dbReference type="CDD" id="cd15482">
    <property type="entry name" value="Sialidase_non-viral"/>
    <property type="match status" value="1"/>
</dbReference>
<dbReference type="PROSITE" id="PS51318">
    <property type="entry name" value="TAT"/>
    <property type="match status" value="1"/>
</dbReference>
<sequence length="459" mass="49973">MAFPISRRQFLAIGSGATAAAALPGRFAAPAFGAPSRPAARATTPHERLDARVVAPSAATKSDRRPMAGGVYDPRSQQTFISWIGAASHPYVAAYSHVTGLWSAPRRVGTSPFPDAHNYPAMVQADDGALLVFHGAHNSTQRVARSSPHSVDGPWTDAEIPLAAFSSYPMPVKSDFGDIYLFYRQTSQFVDEEAFTDDRPVLYLVSRDNGRTWVRGAPDAPWAIGSAGRADNLNEVYLGQVRHTSAHGRSPERFHLVWTLAGGGPEVHEHDRYHRNLYYAAFHPDDEHFYNAAGTDLGTWIDGETMEAATKAVHSELERAKPLSRDIGYTHVVGEVAGRPLLVFNTQDADTKVINSAVWSGGDWSVHELGRDLGLLELEQVNPAITRLYMVPRDQPVGVQTYLLRSGRTWTAEQRIPTSSAITRASLIPGAEPQVRLILTARSAGTEVPEADVCVIGAH</sequence>
<organism evidence="1 2">
    <name type="scientific">Occultella gossypii</name>
    <dbReference type="NCBI Taxonomy" id="2800820"/>
    <lineage>
        <taxon>Bacteria</taxon>
        <taxon>Bacillati</taxon>
        <taxon>Actinomycetota</taxon>
        <taxon>Actinomycetes</taxon>
        <taxon>Micrococcales</taxon>
        <taxon>Ruaniaceae</taxon>
        <taxon>Occultella</taxon>
    </lineage>
</organism>
<gene>
    <name evidence="1" type="ORF">KCQ71_21550</name>
</gene>
<dbReference type="InterPro" id="IPR036278">
    <property type="entry name" value="Sialidase_sf"/>
</dbReference>
<dbReference type="EMBL" id="JAGSHT010000021">
    <property type="protein sequence ID" value="MBZ2198747.1"/>
    <property type="molecule type" value="Genomic_DNA"/>
</dbReference>
<dbReference type="Pfam" id="PF10518">
    <property type="entry name" value="TAT_signal"/>
    <property type="match status" value="1"/>
</dbReference>
<name>A0ABS7SFA0_9MICO</name>
<dbReference type="SUPFAM" id="SSF50939">
    <property type="entry name" value="Sialidases"/>
    <property type="match status" value="1"/>
</dbReference>
<evidence type="ECO:0000313" key="1">
    <source>
        <dbReference type="EMBL" id="MBZ2198747.1"/>
    </source>
</evidence>
<dbReference type="Proteomes" id="UP000826651">
    <property type="component" value="Unassembled WGS sequence"/>
</dbReference>
<keyword evidence="2" id="KW-1185">Reference proteome</keyword>
<dbReference type="InterPro" id="IPR006311">
    <property type="entry name" value="TAT_signal"/>
</dbReference>
<accession>A0ABS7SFA0</accession>
<dbReference type="InterPro" id="IPR019546">
    <property type="entry name" value="TAT_signal_bac_arc"/>
</dbReference>
<comment type="caution">
    <text evidence="1">The sequence shown here is derived from an EMBL/GenBank/DDBJ whole genome shotgun (WGS) entry which is preliminary data.</text>
</comment>
<protein>
    <submittedName>
        <fullName evidence="1">BNR-4 repeat-containing protein</fullName>
    </submittedName>
</protein>
<evidence type="ECO:0000313" key="2">
    <source>
        <dbReference type="Proteomes" id="UP000826651"/>
    </source>
</evidence>
<dbReference type="RefSeq" id="WP_223410049.1">
    <property type="nucleotide sequence ID" value="NZ_JAGSHT010000021.1"/>
</dbReference>